<evidence type="ECO:0008006" key="3">
    <source>
        <dbReference type="Google" id="ProtNLM"/>
    </source>
</evidence>
<gene>
    <name evidence="1" type="ORF">HK105_201220</name>
</gene>
<evidence type="ECO:0000313" key="1">
    <source>
        <dbReference type="EMBL" id="KAL2918952.1"/>
    </source>
</evidence>
<protein>
    <recommendedName>
        <fullName evidence="3">Ankyrin repeat protein</fullName>
    </recommendedName>
</protein>
<dbReference type="SUPFAM" id="SSF140860">
    <property type="entry name" value="Pseudo ankyrin repeat-like"/>
    <property type="match status" value="1"/>
</dbReference>
<dbReference type="PANTHER" id="PTHR46586">
    <property type="entry name" value="ANKYRIN REPEAT-CONTAINING PROTEIN"/>
    <property type="match status" value="1"/>
</dbReference>
<reference evidence="1 2" key="1">
    <citation type="submission" date="2023-09" db="EMBL/GenBank/DDBJ databases">
        <title>Pangenome analysis of Batrachochytrium dendrobatidis and related Chytrids.</title>
        <authorList>
            <person name="Yacoub M.N."/>
            <person name="Stajich J.E."/>
            <person name="James T.Y."/>
        </authorList>
    </citation>
    <scope>NUCLEOTIDE SEQUENCE [LARGE SCALE GENOMIC DNA]</scope>
    <source>
        <strain evidence="1 2">JEL0888</strain>
    </source>
</reference>
<comment type="caution">
    <text evidence="1">The sequence shown here is derived from an EMBL/GenBank/DDBJ whole genome shotgun (WGS) entry which is preliminary data.</text>
</comment>
<dbReference type="EMBL" id="JADGIZ020000004">
    <property type="protein sequence ID" value="KAL2918952.1"/>
    <property type="molecule type" value="Genomic_DNA"/>
</dbReference>
<dbReference type="Gene3D" id="1.25.40.20">
    <property type="entry name" value="Ankyrin repeat-containing domain"/>
    <property type="match status" value="1"/>
</dbReference>
<dbReference type="Proteomes" id="UP001527925">
    <property type="component" value="Unassembled WGS sequence"/>
</dbReference>
<proteinExistence type="predicted"/>
<name>A0ABR4NHD0_9FUNG</name>
<sequence>MRTLPLAPAVMDAAARNGNLDLVVWLHENQCECTARAMDNAARSGDLRTVRRLEDNCTEGCSIRAFECAGQASHVDVLEFLRLRYPEVFGRTTDHTFEGARHVHALAWLKQHCPHMGFEECLRRACCSDNVDAAAWILENTATRVRQDMVVAALKHGALAVLQWIIVKQNVEINLHDYFSESCCTNTVVLAWGIRRDGRLASIIAERAALDRKWPLLDWLHVRYPGSLKTSLIEAVIDAGQLDIAGDLIARFDGVDWDLARARELAVRAESRSLVQRIDARIGKPV</sequence>
<dbReference type="InterPro" id="IPR052050">
    <property type="entry name" value="SecEffector_AnkRepeat"/>
</dbReference>
<accession>A0ABR4NHD0</accession>
<dbReference type="InterPro" id="IPR036770">
    <property type="entry name" value="Ankyrin_rpt-contain_sf"/>
</dbReference>
<keyword evidence="2" id="KW-1185">Reference proteome</keyword>
<evidence type="ECO:0000313" key="2">
    <source>
        <dbReference type="Proteomes" id="UP001527925"/>
    </source>
</evidence>
<organism evidence="1 2">
    <name type="scientific">Polyrhizophydium stewartii</name>
    <dbReference type="NCBI Taxonomy" id="2732419"/>
    <lineage>
        <taxon>Eukaryota</taxon>
        <taxon>Fungi</taxon>
        <taxon>Fungi incertae sedis</taxon>
        <taxon>Chytridiomycota</taxon>
        <taxon>Chytridiomycota incertae sedis</taxon>
        <taxon>Chytridiomycetes</taxon>
        <taxon>Rhizophydiales</taxon>
        <taxon>Rhizophydiales incertae sedis</taxon>
        <taxon>Polyrhizophydium</taxon>
    </lineage>
</organism>
<dbReference type="PANTHER" id="PTHR46586:SF3">
    <property type="entry name" value="ANKYRIN REPEAT-CONTAINING PROTEIN"/>
    <property type="match status" value="1"/>
</dbReference>